<gene>
    <name evidence="7" type="ORF">BB561_006463</name>
</gene>
<organism evidence="7 8">
    <name type="scientific">Smittium simulii</name>
    <dbReference type="NCBI Taxonomy" id="133385"/>
    <lineage>
        <taxon>Eukaryota</taxon>
        <taxon>Fungi</taxon>
        <taxon>Fungi incertae sedis</taxon>
        <taxon>Zoopagomycota</taxon>
        <taxon>Kickxellomycotina</taxon>
        <taxon>Harpellomycetes</taxon>
        <taxon>Harpellales</taxon>
        <taxon>Legeriomycetaceae</taxon>
        <taxon>Smittium</taxon>
    </lineage>
</organism>
<evidence type="ECO:0000256" key="6">
    <source>
        <dbReference type="SAM" id="MobiDB-lite"/>
    </source>
</evidence>
<dbReference type="Gene3D" id="3.90.640.10">
    <property type="entry name" value="Actin, Chain A, domain 4"/>
    <property type="match status" value="1"/>
</dbReference>
<name>A0A2T9Y421_9FUNG</name>
<dbReference type="InterPro" id="IPR013126">
    <property type="entry name" value="Hsp_70_fam"/>
</dbReference>
<dbReference type="SUPFAM" id="SSF100920">
    <property type="entry name" value="Heat shock protein 70kD (HSP70), peptide-binding domain"/>
    <property type="match status" value="1"/>
</dbReference>
<evidence type="ECO:0000256" key="4">
    <source>
        <dbReference type="ARBA" id="ARBA00022840"/>
    </source>
</evidence>
<comment type="caution">
    <text evidence="7">The sequence shown here is derived from an EMBL/GenBank/DDBJ whole genome shotgun (WGS) entry which is preliminary data.</text>
</comment>
<feature type="compositionally biased region" description="Low complexity" evidence="6">
    <location>
        <begin position="739"/>
        <end position="752"/>
    </location>
</feature>
<dbReference type="InterPro" id="IPR029048">
    <property type="entry name" value="HSP70_C_sf"/>
</dbReference>
<dbReference type="FunFam" id="3.30.30.30:FF:000002">
    <property type="entry name" value="Heat shock 70 kDa protein 4"/>
    <property type="match status" value="1"/>
</dbReference>
<dbReference type="FunFam" id="3.90.640.10:FF:000004">
    <property type="entry name" value="Heat shock 70 kDa protein 4"/>
    <property type="match status" value="1"/>
</dbReference>
<dbReference type="PANTHER" id="PTHR45639">
    <property type="entry name" value="HSC70CB, ISOFORM G-RELATED"/>
    <property type="match status" value="1"/>
</dbReference>
<dbReference type="AlphaFoldDB" id="A0A2T9Y421"/>
<keyword evidence="2" id="KW-0963">Cytoplasm</keyword>
<dbReference type="STRING" id="133385.A0A2T9Y421"/>
<dbReference type="GO" id="GO:0005524">
    <property type="term" value="F:ATP binding"/>
    <property type="evidence" value="ECO:0007669"/>
    <property type="project" value="UniProtKB-KW"/>
</dbReference>
<evidence type="ECO:0000256" key="2">
    <source>
        <dbReference type="ARBA" id="ARBA00022490"/>
    </source>
</evidence>
<dbReference type="SUPFAM" id="SSF53067">
    <property type="entry name" value="Actin-like ATPase domain"/>
    <property type="match status" value="2"/>
</dbReference>
<feature type="region of interest" description="Disordered" evidence="6">
    <location>
        <begin position="735"/>
        <end position="784"/>
    </location>
</feature>
<comment type="subcellular location">
    <subcellularLocation>
        <location evidence="1">Cytoplasm</location>
    </subcellularLocation>
</comment>
<dbReference type="InterPro" id="IPR029047">
    <property type="entry name" value="HSP70_peptide-bd_sf"/>
</dbReference>
<evidence type="ECO:0000256" key="1">
    <source>
        <dbReference type="ARBA" id="ARBA00004496"/>
    </source>
</evidence>
<dbReference type="SUPFAM" id="SSF100934">
    <property type="entry name" value="Heat shock protein 70kD (HSP70), C-terminal subdomain"/>
    <property type="match status" value="2"/>
</dbReference>
<dbReference type="Gene3D" id="1.20.1270.10">
    <property type="match status" value="1"/>
</dbReference>
<dbReference type="PRINTS" id="PR00301">
    <property type="entry name" value="HEATSHOCK70"/>
</dbReference>
<dbReference type="OrthoDB" id="434160at2759"/>
<evidence type="ECO:0000313" key="8">
    <source>
        <dbReference type="Proteomes" id="UP000245383"/>
    </source>
</evidence>
<evidence type="ECO:0000256" key="5">
    <source>
        <dbReference type="ARBA" id="ARBA00023016"/>
    </source>
</evidence>
<feature type="compositionally biased region" description="Polar residues" evidence="6">
    <location>
        <begin position="753"/>
        <end position="762"/>
    </location>
</feature>
<dbReference type="Gene3D" id="3.30.420.40">
    <property type="match status" value="2"/>
</dbReference>
<dbReference type="Proteomes" id="UP000245383">
    <property type="component" value="Unassembled WGS sequence"/>
</dbReference>
<dbReference type="Gene3D" id="3.30.30.30">
    <property type="match status" value="1"/>
</dbReference>
<proteinExistence type="predicted"/>
<dbReference type="Pfam" id="PF00012">
    <property type="entry name" value="HSP70"/>
    <property type="match status" value="1"/>
</dbReference>
<dbReference type="GO" id="GO:0005634">
    <property type="term" value="C:nucleus"/>
    <property type="evidence" value="ECO:0007669"/>
    <property type="project" value="TreeGrafter"/>
</dbReference>
<keyword evidence="5" id="KW-0346">Stress response</keyword>
<dbReference type="GO" id="GO:0005829">
    <property type="term" value="C:cytosol"/>
    <property type="evidence" value="ECO:0007669"/>
    <property type="project" value="TreeGrafter"/>
</dbReference>
<keyword evidence="3" id="KW-0547">Nucleotide-binding</keyword>
<reference evidence="7 8" key="1">
    <citation type="journal article" date="2018" name="MBio">
        <title>Comparative Genomics Reveals the Core Gene Toolbox for the Fungus-Insect Symbiosis.</title>
        <authorList>
            <person name="Wang Y."/>
            <person name="Stata M."/>
            <person name="Wang W."/>
            <person name="Stajich J.E."/>
            <person name="White M.M."/>
            <person name="Moncalvo J.M."/>
        </authorList>
    </citation>
    <scope>NUCLEOTIDE SEQUENCE [LARGE SCALE GENOMIC DNA]</scope>
    <source>
        <strain evidence="7 8">SWE-8-4</strain>
    </source>
</reference>
<keyword evidence="8" id="KW-1185">Reference proteome</keyword>
<evidence type="ECO:0000256" key="3">
    <source>
        <dbReference type="ARBA" id="ARBA00022741"/>
    </source>
</evidence>
<dbReference type="InterPro" id="IPR043129">
    <property type="entry name" value="ATPase_NBD"/>
</dbReference>
<evidence type="ECO:0000313" key="7">
    <source>
        <dbReference type="EMBL" id="PVU87095.1"/>
    </source>
</evidence>
<evidence type="ECO:0008006" key="9">
    <source>
        <dbReference type="Google" id="ProtNLM"/>
    </source>
</evidence>
<dbReference type="EMBL" id="MBFR01000555">
    <property type="protein sequence ID" value="PVU87095.1"/>
    <property type="molecule type" value="Genomic_DNA"/>
</dbReference>
<dbReference type="FunFam" id="1.20.1270.10:FF:000002">
    <property type="entry name" value="Heat shock 70 kDa protein 4"/>
    <property type="match status" value="1"/>
</dbReference>
<dbReference type="PANTHER" id="PTHR45639:SF4">
    <property type="entry name" value="HSC70CB, ISOFORM G"/>
    <property type="match status" value="1"/>
</dbReference>
<keyword evidence="4" id="KW-0067">ATP-binding</keyword>
<dbReference type="FunFam" id="3.30.420.40:FF:000171">
    <property type="entry name" value="Heat shock 70 kDa protein 4"/>
    <property type="match status" value="2"/>
</dbReference>
<sequence>MSVVGFDIGTLQSVIAVARNRGIDIITNEVSNRTTPSMVSFGPKQRYLGEMAKNLEMGNFKNTITSLKRIIGRSAENVIADESRFIGAKIVDVNGEAGVEVDFAGEKTKFSATQLYAMFLGRLRDTTAKELSNKVSDVVLSVPAWYTDRQRRSVLQACQIANLNCLRLINDYTAAALSYGITKSDLPEDKARNVVFVDMGYSSFTISIVAFKKGELVVKASTFSNNCGGRDLDLALYDHFAKLIAEKHKVDVNSNTKAKLRLFAGCEKLKKTLSANPVANLSVESLMNDIDVNYTIKREEFEELIAPVLARIREPIQKAIEISEVDVNDIYAIETVGGSIRVPAVKKTLTEVFGRDLSYTLNQDEAVARGCAFQCAILSPVFKVRDFAIRDITINPIEFVWEKTDEDDETNLAVYSANHTIPSTKILTFYRKNSFSVDAVYSDPQGLPTGTNKWILKFNVDGIKPHKKGDSSIVKVKSRIDLSGVIDISSAYVVEEKEIEETVPPKEGEQVNPDAEPVTRKVKRLVKSYDLIVNSSTQCMNAEAVNICHSEEVRMSNVDAEVTKTENIKNTLEEYIYDIRSKVESDYQKFVNPNEKGPFLESLMETEDWLYTEEGENADFSTYSQKIENLKAVGDLVIERAIEASNRPAASKQLRESIYHWAEIVSSSDSKYSHILSEEKDKILAFIDKTQTWLDEQTERQSKCPLYEAPILFAHQINKERENMIRFASTIMSKPKPMATTAESAPETASNTPNPEAGSQKNTKAETPADDVSEASSTNEMDVD</sequence>
<dbReference type="FunFam" id="2.60.34.10:FF:000011">
    <property type="entry name" value="Heat shock protein hsp88"/>
    <property type="match status" value="1"/>
</dbReference>
<dbReference type="GO" id="GO:0140662">
    <property type="term" value="F:ATP-dependent protein folding chaperone"/>
    <property type="evidence" value="ECO:0007669"/>
    <property type="project" value="InterPro"/>
</dbReference>
<feature type="compositionally biased region" description="Polar residues" evidence="6">
    <location>
        <begin position="774"/>
        <end position="784"/>
    </location>
</feature>
<accession>A0A2T9Y421</accession>
<protein>
    <recommendedName>
        <fullName evidence="9">Heat shock protein 70</fullName>
    </recommendedName>
</protein>
<dbReference type="Gene3D" id="2.60.34.10">
    <property type="entry name" value="Substrate Binding Domain Of DNAk, Chain A, domain 1"/>
    <property type="match status" value="1"/>
</dbReference>